<evidence type="ECO:0000313" key="15">
    <source>
        <dbReference type="Proteomes" id="UP000053664"/>
    </source>
</evidence>
<dbReference type="InterPro" id="IPR001680">
    <property type="entry name" value="WD40_rpt"/>
</dbReference>
<keyword evidence="10" id="KW-0539">Nucleus</keyword>
<dbReference type="PANTHER" id="PTHR44111">
    <property type="entry name" value="ELONGATOR COMPLEX PROTEIN 2"/>
    <property type="match status" value="1"/>
</dbReference>
<dbReference type="SUPFAM" id="SSF52374">
    <property type="entry name" value="Nucleotidylyl transferase"/>
    <property type="match status" value="1"/>
</dbReference>
<dbReference type="NCBIfam" id="TIGR00125">
    <property type="entry name" value="cyt_tran_rel"/>
    <property type="match status" value="1"/>
</dbReference>
<evidence type="ECO:0000256" key="2">
    <source>
        <dbReference type="ARBA" id="ARBA00004496"/>
    </source>
</evidence>
<comment type="similarity">
    <text evidence="4">Belongs to the WD repeat ELP2 family.</text>
</comment>
<dbReference type="KEGG" id="pfp:PFL1_04681"/>
<dbReference type="Proteomes" id="UP000053664">
    <property type="component" value="Unassembled WGS sequence"/>
</dbReference>
<feature type="repeat" description="WD" evidence="11">
    <location>
        <begin position="1210"/>
        <end position="1242"/>
    </location>
</feature>
<dbReference type="CDD" id="cd02164">
    <property type="entry name" value="PPAT_CoAS"/>
    <property type="match status" value="1"/>
</dbReference>
<evidence type="ECO:0000259" key="13">
    <source>
        <dbReference type="Pfam" id="PF01467"/>
    </source>
</evidence>
<evidence type="ECO:0000256" key="7">
    <source>
        <dbReference type="ARBA" id="ARBA00022574"/>
    </source>
</evidence>
<feature type="domain" description="Cytidyltransferase-like" evidence="13">
    <location>
        <begin position="866"/>
        <end position="924"/>
    </location>
</feature>
<dbReference type="PROSITE" id="PS50082">
    <property type="entry name" value="WD_REPEATS_2"/>
    <property type="match status" value="3"/>
</dbReference>
<dbReference type="InterPro" id="IPR004821">
    <property type="entry name" value="Cyt_trans-like"/>
</dbReference>
<feature type="region of interest" description="Disordered" evidence="12">
    <location>
        <begin position="1300"/>
        <end position="1323"/>
    </location>
</feature>
<evidence type="ECO:0000256" key="8">
    <source>
        <dbReference type="ARBA" id="ARBA00022694"/>
    </source>
</evidence>
<feature type="repeat" description="WD" evidence="11">
    <location>
        <begin position="1258"/>
        <end position="1294"/>
    </location>
</feature>
<feature type="compositionally biased region" description="Polar residues" evidence="12">
    <location>
        <begin position="1117"/>
        <end position="1133"/>
    </location>
</feature>
<dbReference type="InterPro" id="IPR015943">
    <property type="entry name" value="WD40/YVTN_repeat-like_dom_sf"/>
</dbReference>
<dbReference type="InterPro" id="IPR014729">
    <property type="entry name" value="Rossmann-like_a/b/a_fold"/>
</dbReference>
<proteinExistence type="inferred from homology"/>
<reference evidence="14 15" key="1">
    <citation type="journal article" date="2013" name="Plant Cell">
        <title>The transition from a phytopathogenic smut ancestor to an anamorphic biocontrol agent deciphered by comparative whole-genome analysis.</title>
        <authorList>
            <person name="Lefebvre F."/>
            <person name="Joly D.L."/>
            <person name="Labbe C."/>
            <person name="Teichmann B."/>
            <person name="Linning R."/>
            <person name="Belzile F."/>
            <person name="Bakkeren G."/>
            <person name="Belanger R.R."/>
        </authorList>
    </citation>
    <scope>NUCLEOTIDE SEQUENCE [LARGE SCALE GENOMIC DNA]</scope>
    <source>
        <strain evidence="14 15">PF-1</strain>
    </source>
</reference>
<keyword evidence="7 11" id="KW-0853">WD repeat</keyword>
<dbReference type="Pfam" id="PF01467">
    <property type="entry name" value="CTP_transf_like"/>
    <property type="match status" value="1"/>
</dbReference>
<dbReference type="PROSITE" id="PS50294">
    <property type="entry name" value="WD_REPEATS_REGION"/>
    <property type="match status" value="1"/>
</dbReference>
<dbReference type="Pfam" id="PF00400">
    <property type="entry name" value="WD40"/>
    <property type="match status" value="4"/>
</dbReference>
<evidence type="ECO:0000256" key="1">
    <source>
        <dbReference type="ARBA" id="ARBA00004123"/>
    </source>
</evidence>
<dbReference type="InterPro" id="IPR036322">
    <property type="entry name" value="WD40_repeat_dom_sf"/>
</dbReference>
<dbReference type="EMBL" id="KE361637">
    <property type="protein sequence ID" value="EPQ27937.1"/>
    <property type="molecule type" value="Genomic_DNA"/>
</dbReference>
<dbReference type="SUPFAM" id="SSF50978">
    <property type="entry name" value="WD40 repeat-like"/>
    <property type="match status" value="2"/>
</dbReference>
<feature type="region of interest" description="Disordered" evidence="12">
    <location>
        <begin position="1049"/>
        <end position="1088"/>
    </location>
</feature>
<dbReference type="GeneID" id="19318782"/>
<dbReference type="Gene3D" id="3.40.50.620">
    <property type="entry name" value="HUPs"/>
    <property type="match status" value="1"/>
</dbReference>
<dbReference type="GO" id="GO:0003824">
    <property type="term" value="F:catalytic activity"/>
    <property type="evidence" value="ECO:0007669"/>
    <property type="project" value="InterPro"/>
</dbReference>
<evidence type="ECO:0000313" key="14">
    <source>
        <dbReference type="EMBL" id="EPQ27937.1"/>
    </source>
</evidence>
<dbReference type="OrthoDB" id="27911at2759"/>
<dbReference type="eggNOG" id="KOG3351">
    <property type="taxonomic scope" value="Eukaryota"/>
</dbReference>
<feature type="repeat" description="WD" evidence="11">
    <location>
        <begin position="269"/>
        <end position="306"/>
    </location>
</feature>
<feature type="region of interest" description="Disordered" evidence="12">
    <location>
        <begin position="1113"/>
        <end position="1140"/>
    </location>
</feature>
<dbReference type="RefSeq" id="XP_007880398.1">
    <property type="nucleotide sequence ID" value="XM_007882207.1"/>
</dbReference>
<dbReference type="eggNOG" id="KOG1063">
    <property type="taxonomic scope" value="Eukaryota"/>
</dbReference>
<comment type="pathway">
    <text evidence="3">tRNA modification; 5-methoxycarbonylmethyl-2-thiouridine-tRNA biosynthesis.</text>
</comment>
<evidence type="ECO:0000256" key="4">
    <source>
        <dbReference type="ARBA" id="ARBA00005881"/>
    </source>
</evidence>
<name>A0A061H4U5_9BASI</name>
<comment type="subcellular location">
    <subcellularLocation>
        <location evidence="2">Cytoplasm</location>
    </subcellularLocation>
    <subcellularLocation>
        <location evidence="1">Nucleus</location>
    </subcellularLocation>
</comment>
<dbReference type="GO" id="GO:0033588">
    <property type="term" value="C:elongator holoenzyme complex"/>
    <property type="evidence" value="ECO:0007669"/>
    <property type="project" value="InterPro"/>
</dbReference>
<dbReference type="InterPro" id="IPR037289">
    <property type="entry name" value="Elp2"/>
</dbReference>
<keyword evidence="6" id="KW-0963">Cytoplasm</keyword>
<dbReference type="PANTHER" id="PTHR44111:SF1">
    <property type="entry name" value="ELONGATOR COMPLEX PROTEIN 2"/>
    <property type="match status" value="1"/>
</dbReference>
<keyword evidence="8" id="KW-0819">tRNA processing</keyword>
<sequence length="1430" mass="151338">MAGTLPTQPHHRQPPPRATASNVYTSAAVNRLNHVADWADAPHSTIAFAAHRSIAVWSRPAHTQSTQIHQLIVTPFTKPISSLKFSAPPPPHDHANHASQQPTPSIVAGAGDGAFAVWKHRPSIDAPSLAPGWTRTATVSDAHSGSISAIGVLRPTADLSSFAYPSEVIVTGASDGLLKVWTLRTSGDGNDDANDQLDLAQTIDLNGRFPLDVALLPLPASTATSSSSPQPPGKLLMAVATTTRKIDLYAADLASTTAARPTFVHKLALEGHEDWVKSIDFCHTAVSDIIMLASGSQDSSVRLWKIARAATDDDQLDGGDGQRQTASDQPLRADDFEAMVSKIEGDMTKADGEISTKAQYFDAAGGGGDGHAADRWAVTFDALLIGHDNWVTGVRWHPAVPSHKSDSADGVAGPALVQPAALLTSSADNSLILWTPTGTVPAAPPSPAAPTSPFPLFDHSLVSTGGAKRARGPSAHHIASSIWLPSQRFGEVGGASNLGFFGALWKPSGSSADRADGADSEGFEAVMAHGWGGGTHIWRLDAPSSSSSSATGTLPSLLPQWRIANPVTGHFGPAKSVAWEPCGEYLLSCSVDQTTRLHAKPNNEGAASTWHEVARPQSHGYDLHAVSWLDRLAFASAADEKVVRVFAAPRGFVGSVGRRGLACASIGTEDESRLGLRAARGRDRRCLLALCDDAGDLAACTARHGDLMRQLAERVCSGQDGDEGSLTAVVASDRFEDLADNANARRYSFRRLESYLKWMYAQAWAVAVERGKLFVDINVLLVPSSRLGTMLPRLAAASDSVSVDAASIGSLRPALDNARVRFATIAAAKDGGSNEAATAAADASTTTDEDDDADSKGFRTYRVAALGGTFDHLHAGHKILLSMAALVASERLIVGVTSDAMIAKKSNADLLETLPQRRARVDAFLRLFRLAFGPLRQEVVELSDVAGPAGTDADVEALVLTDETRSGAEFIDKMRREKGLRPLDDWVIGVLGSQGETDLRGDAKALAESKVGSTAIRKWIRAQGARRAHALATLLRSRQHQLDRLVASFAPDDAARPGKDGSDASTAGGHDDIGNDGEADLSARPVGASVPPLGLSNRAIFSTDAEGAASIVEEPSASGQPIGSARESLSSVLTRPPTEEQLSVETLWPELDKVYGHGYELLWLSASPALSSSSQGGGRYVASSCRATKAEHAVVRVHDRLQNWKEVGVLAGHESSVSRIRWSGNARFVVSVSKDRSWRVFERVLRQGQTSFIPLTGERAHARIVWDVCFSADAADPHVFATASRDKTVKIWRLLPSPVSPSSNTADNDTDNDTAGSEGEGQGKPYELLSTIKLPVAVTSVCFGVGSVLAIGGEDGSIRILSPSLSPSSSSFSDGDKEGWTEVWSGKVAQESINELAFRPPRLEDQSDDEVTLALASEDGFVRILAICGV</sequence>
<evidence type="ECO:0000256" key="5">
    <source>
        <dbReference type="ARBA" id="ARBA00020267"/>
    </source>
</evidence>
<accession>A0A061H4U5</accession>
<dbReference type="GO" id="GO:0005634">
    <property type="term" value="C:nucleus"/>
    <property type="evidence" value="ECO:0007669"/>
    <property type="project" value="UniProtKB-SubCell"/>
</dbReference>
<keyword evidence="9" id="KW-0677">Repeat</keyword>
<protein>
    <recommendedName>
        <fullName evidence="5">Elongator complex protein 2</fullName>
    </recommendedName>
</protein>
<gene>
    <name evidence="14" type="ORF">PFL1_04681</name>
</gene>
<evidence type="ECO:0000256" key="12">
    <source>
        <dbReference type="SAM" id="MobiDB-lite"/>
    </source>
</evidence>
<dbReference type="GO" id="GO:0002098">
    <property type="term" value="P:tRNA wobble uridine modification"/>
    <property type="evidence" value="ECO:0007669"/>
    <property type="project" value="InterPro"/>
</dbReference>
<evidence type="ECO:0000256" key="6">
    <source>
        <dbReference type="ARBA" id="ARBA00022490"/>
    </source>
</evidence>
<dbReference type="HOGENOM" id="CLU_006430_2_0_1"/>
<dbReference type="SMART" id="SM00320">
    <property type="entry name" value="WD40"/>
    <property type="match status" value="9"/>
</dbReference>
<dbReference type="GO" id="GO:0005737">
    <property type="term" value="C:cytoplasm"/>
    <property type="evidence" value="ECO:0007669"/>
    <property type="project" value="UniProtKB-SubCell"/>
</dbReference>
<evidence type="ECO:0000256" key="9">
    <source>
        <dbReference type="ARBA" id="ARBA00022737"/>
    </source>
</evidence>
<organism evidence="14 15">
    <name type="scientific">Pseudozyma flocculosa PF-1</name>
    <dbReference type="NCBI Taxonomy" id="1277687"/>
    <lineage>
        <taxon>Eukaryota</taxon>
        <taxon>Fungi</taxon>
        <taxon>Dikarya</taxon>
        <taxon>Basidiomycota</taxon>
        <taxon>Ustilaginomycotina</taxon>
        <taxon>Ustilaginomycetes</taxon>
        <taxon>Ustilaginales</taxon>
        <taxon>Ustilaginaceae</taxon>
        <taxon>Pseudozyma</taxon>
    </lineage>
</organism>
<dbReference type="UniPathway" id="UPA00988"/>
<dbReference type="Gene3D" id="2.130.10.10">
    <property type="entry name" value="YVTN repeat-like/Quinoprotein amine dehydrogenase"/>
    <property type="match status" value="5"/>
</dbReference>
<evidence type="ECO:0000256" key="3">
    <source>
        <dbReference type="ARBA" id="ARBA00005043"/>
    </source>
</evidence>
<evidence type="ECO:0000256" key="11">
    <source>
        <dbReference type="PROSITE-ProRule" id="PRU00221"/>
    </source>
</evidence>
<evidence type="ECO:0000256" key="10">
    <source>
        <dbReference type="ARBA" id="ARBA00023242"/>
    </source>
</evidence>
<feature type="compositionally biased region" description="Basic and acidic residues" evidence="12">
    <location>
        <begin position="1053"/>
        <end position="1062"/>
    </location>
</feature>